<name>A0ABD2YA92_9GENT</name>
<organism evidence="2 3">
    <name type="scientific">Cinchona calisaya</name>
    <dbReference type="NCBI Taxonomy" id="153742"/>
    <lineage>
        <taxon>Eukaryota</taxon>
        <taxon>Viridiplantae</taxon>
        <taxon>Streptophyta</taxon>
        <taxon>Embryophyta</taxon>
        <taxon>Tracheophyta</taxon>
        <taxon>Spermatophyta</taxon>
        <taxon>Magnoliopsida</taxon>
        <taxon>eudicotyledons</taxon>
        <taxon>Gunneridae</taxon>
        <taxon>Pentapetalae</taxon>
        <taxon>asterids</taxon>
        <taxon>lamiids</taxon>
        <taxon>Gentianales</taxon>
        <taxon>Rubiaceae</taxon>
        <taxon>Cinchonoideae</taxon>
        <taxon>Cinchoneae</taxon>
        <taxon>Cinchona</taxon>
    </lineage>
</organism>
<feature type="signal peptide" evidence="1">
    <location>
        <begin position="1"/>
        <end position="17"/>
    </location>
</feature>
<comment type="caution">
    <text evidence="2">The sequence shown here is derived from an EMBL/GenBank/DDBJ whole genome shotgun (WGS) entry which is preliminary data.</text>
</comment>
<keyword evidence="3" id="KW-1185">Reference proteome</keyword>
<evidence type="ECO:0000313" key="3">
    <source>
        <dbReference type="Proteomes" id="UP001630127"/>
    </source>
</evidence>
<proteinExistence type="predicted"/>
<dbReference type="EMBL" id="JBJUIK010000015">
    <property type="protein sequence ID" value="KAL3503347.1"/>
    <property type="molecule type" value="Genomic_DNA"/>
</dbReference>
<keyword evidence="1" id="KW-0732">Signal</keyword>
<protein>
    <submittedName>
        <fullName evidence="2">Uncharacterized protein</fullName>
    </submittedName>
</protein>
<reference evidence="2 3" key="1">
    <citation type="submission" date="2024-11" db="EMBL/GenBank/DDBJ databases">
        <title>A near-complete genome assembly of Cinchona calisaya.</title>
        <authorList>
            <person name="Lian D.C."/>
            <person name="Zhao X.W."/>
            <person name="Wei L."/>
        </authorList>
    </citation>
    <scope>NUCLEOTIDE SEQUENCE [LARGE SCALE GENOMIC DNA]</scope>
    <source>
        <tissue evidence="2">Nenye</tissue>
    </source>
</reference>
<evidence type="ECO:0000256" key="1">
    <source>
        <dbReference type="SAM" id="SignalP"/>
    </source>
</evidence>
<dbReference type="AlphaFoldDB" id="A0ABD2YA92"/>
<sequence>MRLTCFLIILTTFEVSSQDLIGEETSSAASALGLREFMKEEIILIARLARSIRIPEYGRGTLSKLFKASQDVIGEYPVTSIFGQSRGGDSKGTAAPDLQYARVGARLLLSSSWGE</sequence>
<feature type="chain" id="PRO_5044887752" evidence="1">
    <location>
        <begin position="18"/>
        <end position="115"/>
    </location>
</feature>
<evidence type="ECO:0000313" key="2">
    <source>
        <dbReference type="EMBL" id="KAL3503347.1"/>
    </source>
</evidence>
<gene>
    <name evidence="2" type="ORF">ACH5RR_037796</name>
</gene>
<accession>A0ABD2YA92</accession>
<dbReference type="Proteomes" id="UP001630127">
    <property type="component" value="Unassembled WGS sequence"/>
</dbReference>